<accession>A0ABX3YFX8</accession>
<keyword evidence="2" id="KW-1185">Reference proteome</keyword>
<evidence type="ECO:0000313" key="1">
    <source>
        <dbReference type="EMBL" id="OSZ58825.1"/>
    </source>
</evidence>
<dbReference type="RefSeq" id="WP_086170645.1">
    <property type="nucleotide sequence ID" value="NZ_MRYD01000102.1"/>
</dbReference>
<protein>
    <submittedName>
        <fullName evidence="1">Uncharacterized protein</fullName>
    </submittedName>
</protein>
<dbReference type="Proteomes" id="UP000194266">
    <property type="component" value="Unassembled WGS sequence"/>
</dbReference>
<comment type="caution">
    <text evidence="1">The sequence shown here is derived from an EMBL/GenBank/DDBJ whole genome shotgun (WGS) entry which is preliminary data.</text>
</comment>
<organism evidence="1 2">
    <name type="scientific">Streptomyces pharetrae CZA14</name>
    <dbReference type="NCBI Taxonomy" id="1144883"/>
    <lineage>
        <taxon>Bacteria</taxon>
        <taxon>Bacillati</taxon>
        <taxon>Actinomycetota</taxon>
        <taxon>Actinomycetes</taxon>
        <taxon>Kitasatosporales</taxon>
        <taxon>Streptomycetaceae</taxon>
        <taxon>Streptomyces</taxon>
    </lineage>
</organism>
<gene>
    <name evidence="1" type="ORF">OQI_19570</name>
</gene>
<reference evidence="1 2" key="1">
    <citation type="submission" date="2016-12" db="EMBL/GenBank/DDBJ databases">
        <title>Genome Mining:The Detection of Biosynthetic Gene Clusters to Aid in the Expression of Curamycin A produced by Streptomyces sp. strain CZA14.</title>
        <authorList>
            <person name="Durrell K.A."/>
            <person name="Kirby B.M."/>
            <person name="Khan W."/>
            <person name="Mthethwa T."/>
            <person name="Le Roes-Hill M."/>
        </authorList>
    </citation>
    <scope>NUCLEOTIDE SEQUENCE [LARGE SCALE GENOMIC DNA]</scope>
    <source>
        <strain evidence="1 2">CZA14</strain>
    </source>
</reference>
<sequence length="141" mass="15669">MGRFEENAIGSKADFDIRVGPARSAWDCRAFAAELRADVERVLGIAFKVTDDGRDPTGGYRFWFENDDLSVHVIVDDPEEGWPLDKVPAYAVPISRSQQVATWELAEKLYDGLNALGTYLLIALDQFGTPVAANFDIGDDW</sequence>
<name>A0ABX3YFX8_9ACTN</name>
<evidence type="ECO:0000313" key="2">
    <source>
        <dbReference type="Proteomes" id="UP000194266"/>
    </source>
</evidence>
<proteinExistence type="predicted"/>
<dbReference type="EMBL" id="MRYD01000102">
    <property type="protein sequence ID" value="OSZ58825.1"/>
    <property type="molecule type" value="Genomic_DNA"/>
</dbReference>